<dbReference type="GO" id="GO:0010506">
    <property type="term" value="P:regulation of autophagy"/>
    <property type="evidence" value="ECO:0007669"/>
    <property type="project" value="InterPro"/>
</dbReference>
<gene>
    <name evidence="4" type="ORF">HCDG_06296</name>
</gene>
<evidence type="ECO:0000256" key="1">
    <source>
        <dbReference type="ARBA" id="ARBA00004623"/>
    </source>
</evidence>
<dbReference type="PANTHER" id="PTHR24348">
    <property type="entry name" value="SERINE/THREONINE-PROTEIN KINASE UNC-51-RELATED"/>
    <property type="match status" value="1"/>
</dbReference>
<dbReference type="OrthoDB" id="4188793at2759"/>
<dbReference type="PROSITE" id="PS50011">
    <property type="entry name" value="PROTEIN_KINASE_DOM"/>
    <property type="match status" value="1"/>
</dbReference>
<dbReference type="GO" id="GO:0004674">
    <property type="term" value="F:protein serine/threonine kinase activity"/>
    <property type="evidence" value="ECO:0007669"/>
    <property type="project" value="InterPro"/>
</dbReference>
<proteinExistence type="predicted"/>
<name>C6HJB5_AJECH</name>
<dbReference type="STRING" id="544712.C6HJB5"/>
<dbReference type="VEuPathDB" id="FungiDB:HCDG_06296"/>
<dbReference type="GO" id="GO:0005524">
    <property type="term" value="F:ATP binding"/>
    <property type="evidence" value="ECO:0007669"/>
    <property type="project" value="InterPro"/>
</dbReference>
<dbReference type="Gene3D" id="1.10.510.10">
    <property type="entry name" value="Transferase(Phosphotransferase) domain 1"/>
    <property type="match status" value="1"/>
</dbReference>
<dbReference type="Pfam" id="PF00069">
    <property type="entry name" value="Pkinase"/>
    <property type="match status" value="1"/>
</dbReference>
<evidence type="ECO:0000313" key="5">
    <source>
        <dbReference type="Proteomes" id="UP000002624"/>
    </source>
</evidence>
<feature type="domain" description="Protein kinase" evidence="3">
    <location>
        <begin position="1"/>
        <end position="274"/>
    </location>
</feature>
<protein>
    <recommendedName>
        <fullName evidence="2">Autophagy-related protein 1</fullName>
    </recommendedName>
</protein>
<dbReference type="SUPFAM" id="SSF56112">
    <property type="entry name" value="Protein kinase-like (PK-like)"/>
    <property type="match status" value="1"/>
</dbReference>
<dbReference type="EMBL" id="GG692429">
    <property type="protein sequence ID" value="EER39191.1"/>
    <property type="molecule type" value="Genomic_DNA"/>
</dbReference>
<dbReference type="InterPro" id="IPR011009">
    <property type="entry name" value="Kinase-like_dom_sf"/>
</dbReference>
<dbReference type="HOGENOM" id="CLU_057739_0_0_1"/>
<evidence type="ECO:0000259" key="3">
    <source>
        <dbReference type="PROSITE" id="PS50011"/>
    </source>
</evidence>
<dbReference type="SMART" id="SM00220">
    <property type="entry name" value="S_TKc"/>
    <property type="match status" value="1"/>
</dbReference>
<dbReference type="InterPro" id="IPR045269">
    <property type="entry name" value="Atg1-like"/>
</dbReference>
<organism evidence="4 5">
    <name type="scientific">Ajellomyces capsulatus (strain H143)</name>
    <name type="common">Darling's disease fungus</name>
    <name type="synonym">Histoplasma capsulatum</name>
    <dbReference type="NCBI Taxonomy" id="544712"/>
    <lineage>
        <taxon>Eukaryota</taxon>
        <taxon>Fungi</taxon>
        <taxon>Dikarya</taxon>
        <taxon>Ascomycota</taxon>
        <taxon>Pezizomycotina</taxon>
        <taxon>Eurotiomycetes</taxon>
        <taxon>Eurotiomycetidae</taxon>
        <taxon>Onygenales</taxon>
        <taxon>Ajellomycetaceae</taxon>
        <taxon>Histoplasma</taxon>
    </lineage>
</organism>
<reference evidence="5" key="1">
    <citation type="submission" date="2009-05" db="EMBL/GenBank/DDBJ databases">
        <title>The genome sequence of Ajellomyces capsulatus strain H143.</title>
        <authorList>
            <person name="Champion M."/>
            <person name="Cuomo C.A."/>
            <person name="Ma L.-J."/>
            <person name="Henn M.R."/>
            <person name="Sil A."/>
            <person name="Goldman B."/>
            <person name="Young S.K."/>
            <person name="Kodira C.D."/>
            <person name="Zeng Q."/>
            <person name="Koehrsen M."/>
            <person name="Alvarado L."/>
            <person name="Berlin A.M."/>
            <person name="Borenstein D."/>
            <person name="Chen Z."/>
            <person name="Engels R."/>
            <person name="Freedman E."/>
            <person name="Gellesch M."/>
            <person name="Goldberg J."/>
            <person name="Griggs A."/>
            <person name="Gujja S."/>
            <person name="Heiman D.I."/>
            <person name="Hepburn T.A."/>
            <person name="Howarth C."/>
            <person name="Jen D."/>
            <person name="Larson L."/>
            <person name="Lewis B."/>
            <person name="Mehta T."/>
            <person name="Park D."/>
            <person name="Pearson M."/>
            <person name="Roberts A."/>
            <person name="Saif S."/>
            <person name="Shea T.D."/>
            <person name="Shenoy N."/>
            <person name="Sisk P."/>
            <person name="Stolte C."/>
            <person name="Sykes S."/>
            <person name="Walk T."/>
            <person name="White J."/>
            <person name="Yandava C."/>
            <person name="Klein B."/>
            <person name="McEwen J.G."/>
            <person name="Puccia R."/>
            <person name="Goldman G.H."/>
            <person name="Felipe M.S."/>
            <person name="Nino-Vega G."/>
            <person name="San-Blas G."/>
            <person name="Taylor J.W."/>
            <person name="Mendoza L."/>
            <person name="Galagan J.E."/>
            <person name="Nusbaum C."/>
            <person name="Birren B.W."/>
        </authorList>
    </citation>
    <scope>NUCLEOTIDE SEQUENCE [LARGE SCALE GENOMIC DNA]</scope>
    <source>
        <strain evidence="5">H143</strain>
    </source>
</reference>
<dbReference type="GO" id="GO:0034045">
    <property type="term" value="C:phagophore assembly site membrane"/>
    <property type="evidence" value="ECO:0007669"/>
    <property type="project" value="UniProtKB-SubCell"/>
</dbReference>
<comment type="subcellular location">
    <subcellularLocation>
        <location evidence="1">Preautophagosomal structure membrane</location>
        <topology evidence="1">Peripheral membrane protein</topology>
    </subcellularLocation>
</comment>
<sequence>MAEKIRAFQTKNDSVLKRRYPTSALKDNRPKLQRMIPMIPQAAPKVNIEVVRLFKDETAPWNRYQFCTKLDQAGQGRTAYSKNGMFNEMLVKEVKVHGKEWLSRVKEINHKNIVALHEALYYQGSIYFFYKIMDVSLAQVFSTPLGTLRFHEVAAFSREILQGLSYIHDLRISHGQLSSENVLLSAETAEIKIANFGTSMLKQEYEAQTDIRSVGTMITECLEPHMMLRHGDIPISETFPDNLREFQTRTRTTSAVELLKVGHKASIFSYCILL</sequence>
<dbReference type="AlphaFoldDB" id="C6HJB5"/>
<dbReference type="InterPro" id="IPR000719">
    <property type="entry name" value="Prot_kinase_dom"/>
</dbReference>
<accession>C6HJB5</accession>
<evidence type="ECO:0000256" key="2">
    <source>
        <dbReference type="ARBA" id="ARBA00030237"/>
    </source>
</evidence>
<dbReference type="Proteomes" id="UP000002624">
    <property type="component" value="Unassembled WGS sequence"/>
</dbReference>
<evidence type="ECO:0000313" key="4">
    <source>
        <dbReference type="EMBL" id="EER39191.1"/>
    </source>
</evidence>
<dbReference type="OMA" id="ASIFSYC"/>